<name>A0A9J6ZJU8_9BACL</name>
<protein>
    <submittedName>
        <fullName evidence="3">Uncharacterized protein</fullName>
    </submittedName>
</protein>
<evidence type="ECO:0000256" key="2">
    <source>
        <dbReference type="SAM" id="Phobius"/>
    </source>
</evidence>
<reference evidence="3" key="1">
    <citation type="submission" date="2022-05" db="EMBL/GenBank/DDBJ databases">
        <title>Novel bacterial taxa in a minimal lignocellulolytic consortium and its capacity to transform plastics disclosed by genome-resolved metagenomics.</title>
        <authorList>
            <person name="Rodriguez C.A.D."/>
            <person name="Diaz-Garcia L."/>
            <person name="Herrera K."/>
            <person name="Tarazona N.A."/>
            <person name="Sproer C."/>
            <person name="Overmann J."/>
            <person name="Jimenez D.J."/>
        </authorList>
    </citation>
    <scope>NUCLEOTIDE SEQUENCE</scope>
    <source>
        <strain evidence="3">MAG5</strain>
    </source>
</reference>
<organism evidence="3 4">
    <name type="scientific">Candidatus Pristimantibacillus lignocellulolyticus</name>
    <dbReference type="NCBI Taxonomy" id="2994561"/>
    <lineage>
        <taxon>Bacteria</taxon>
        <taxon>Bacillati</taxon>
        <taxon>Bacillota</taxon>
        <taxon>Bacilli</taxon>
        <taxon>Bacillales</taxon>
        <taxon>Paenibacillaceae</taxon>
        <taxon>Candidatus Pristimantibacillus</taxon>
    </lineage>
</organism>
<feature type="region of interest" description="Disordered" evidence="1">
    <location>
        <begin position="34"/>
        <end position="54"/>
    </location>
</feature>
<proteinExistence type="predicted"/>
<keyword evidence="2" id="KW-0472">Membrane</keyword>
<dbReference type="EMBL" id="CP097899">
    <property type="protein sequence ID" value="URN96509.1"/>
    <property type="molecule type" value="Genomic_DNA"/>
</dbReference>
<dbReference type="KEGG" id="plig:NAG76_09935"/>
<evidence type="ECO:0000256" key="1">
    <source>
        <dbReference type="SAM" id="MobiDB-lite"/>
    </source>
</evidence>
<feature type="transmembrane region" description="Helical" evidence="2">
    <location>
        <begin position="6"/>
        <end position="26"/>
    </location>
</feature>
<keyword evidence="2" id="KW-0812">Transmembrane</keyword>
<gene>
    <name evidence="3" type="ORF">NAG76_09935</name>
</gene>
<accession>A0A9J6ZJU8</accession>
<evidence type="ECO:0000313" key="4">
    <source>
        <dbReference type="Proteomes" id="UP001056756"/>
    </source>
</evidence>
<sequence length="54" mass="6194">MWQNVAALVLLTFGVVVAIIIVIIYLRMYRKPRESQETGHDSTSFEHSSDDEQV</sequence>
<keyword evidence="2" id="KW-1133">Transmembrane helix</keyword>
<dbReference type="AlphaFoldDB" id="A0A9J6ZJU8"/>
<dbReference type="Proteomes" id="UP001056756">
    <property type="component" value="Chromosome"/>
</dbReference>
<evidence type="ECO:0000313" key="3">
    <source>
        <dbReference type="EMBL" id="URN96509.1"/>
    </source>
</evidence>